<dbReference type="Pfam" id="PF07651">
    <property type="entry name" value="ANTH"/>
    <property type="match status" value="1"/>
</dbReference>
<dbReference type="OMA" id="RDSFICY"/>
<dbReference type="InterPro" id="IPR014712">
    <property type="entry name" value="ANTH_dom_sf"/>
</dbReference>
<dbReference type="InterPro" id="IPR045192">
    <property type="entry name" value="AP180-like"/>
</dbReference>
<evidence type="ECO:0000313" key="8">
    <source>
        <dbReference type="Proteomes" id="UP000241394"/>
    </source>
</evidence>
<dbReference type="GO" id="GO:0048268">
    <property type="term" value="P:clathrin coat assembly"/>
    <property type="evidence" value="ECO:0007669"/>
    <property type="project" value="InterPro"/>
</dbReference>
<dbReference type="PANTHER" id="PTHR22951">
    <property type="entry name" value="CLATHRIN ASSEMBLY PROTEIN"/>
    <property type="match status" value="1"/>
</dbReference>
<feature type="region of interest" description="Disordered" evidence="5">
    <location>
        <begin position="326"/>
        <end position="349"/>
    </location>
</feature>
<evidence type="ECO:0000256" key="4">
    <source>
        <dbReference type="ARBA" id="ARBA00023329"/>
    </source>
</evidence>
<dbReference type="OrthoDB" id="1723360at2759"/>
<keyword evidence="3" id="KW-0333">Golgi apparatus</keyword>
<dbReference type="GO" id="GO:0032050">
    <property type="term" value="F:clathrin heavy chain binding"/>
    <property type="evidence" value="ECO:0007669"/>
    <property type="project" value="TreeGrafter"/>
</dbReference>
<dbReference type="InterPro" id="IPR008942">
    <property type="entry name" value="ENTH_VHS"/>
</dbReference>
<gene>
    <name evidence="7" type="ORF">CEY00_Acc28363</name>
</gene>
<dbReference type="Gramene" id="PSR91023">
    <property type="protein sequence ID" value="PSR91023"/>
    <property type="gene ID" value="CEY00_Acc28363"/>
</dbReference>
<dbReference type="PROSITE" id="PS50942">
    <property type="entry name" value="ENTH"/>
    <property type="match status" value="1"/>
</dbReference>
<dbReference type="GO" id="GO:0005794">
    <property type="term" value="C:Golgi apparatus"/>
    <property type="evidence" value="ECO:0007669"/>
    <property type="project" value="UniProtKB-SubCell"/>
</dbReference>
<name>A0A2R6PGX9_ACTCC</name>
<feature type="domain" description="ENTH" evidence="6">
    <location>
        <begin position="24"/>
        <end position="162"/>
    </location>
</feature>
<dbReference type="GO" id="GO:0005546">
    <property type="term" value="F:phosphatidylinositol-4,5-bisphosphate binding"/>
    <property type="evidence" value="ECO:0007669"/>
    <property type="project" value="TreeGrafter"/>
</dbReference>
<protein>
    <submittedName>
        <fullName evidence="7">Clathrin assembly protein</fullName>
    </submittedName>
</protein>
<dbReference type="GO" id="GO:0005905">
    <property type="term" value="C:clathrin-coated pit"/>
    <property type="evidence" value="ECO:0007669"/>
    <property type="project" value="TreeGrafter"/>
</dbReference>
<keyword evidence="8" id="KW-1185">Reference proteome</keyword>
<dbReference type="Gene3D" id="1.20.58.150">
    <property type="entry name" value="ANTH domain"/>
    <property type="match status" value="1"/>
</dbReference>
<dbReference type="STRING" id="1590841.A0A2R6PGX9"/>
<dbReference type="Gene3D" id="1.25.40.90">
    <property type="match status" value="1"/>
</dbReference>
<comment type="caution">
    <text evidence="7">The sequence shown here is derived from an EMBL/GenBank/DDBJ whole genome shotgun (WGS) entry which is preliminary data.</text>
</comment>
<dbReference type="SUPFAM" id="SSF48464">
    <property type="entry name" value="ENTH/VHS domain"/>
    <property type="match status" value="1"/>
</dbReference>
<proteinExistence type="predicted"/>
<reference evidence="8" key="2">
    <citation type="journal article" date="2018" name="BMC Genomics">
        <title>A manually annotated Actinidia chinensis var. chinensis (kiwifruit) genome highlights the challenges associated with draft genomes and gene prediction in plants.</title>
        <authorList>
            <person name="Pilkington S.M."/>
            <person name="Crowhurst R."/>
            <person name="Hilario E."/>
            <person name="Nardozza S."/>
            <person name="Fraser L."/>
            <person name="Peng Y."/>
            <person name="Gunaseelan K."/>
            <person name="Simpson R."/>
            <person name="Tahir J."/>
            <person name="Deroles S.C."/>
            <person name="Templeton K."/>
            <person name="Luo Z."/>
            <person name="Davy M."/>
            <person name="Cheng C."/>
            <person name="McNeilage M."/>
            <person name="Scaglione D."/>
            <person name="Liu Y."/>
            <person name="Zhang Q."/>
            <person name="Datson P."/>
            <person name="De Silva N."/>
            <person name="Gardiner S.E."/>
            <person name="Bassett H."/>
            <person name="Chagne D."/>
            <person name="McCallum J."/>
            <person name="Dzierzon H."/>
            <person name="Deng C."/>
            <person name="Wang Y.Y."/>
            <person name="Barron L."/>
            <person name="Manako K."/>
            <person name="Bowen J."/>
            <person name="Foster T.M."/>
            <person name="Erridge Z.A."/>
            <person name="Tiffin H."/>
            <person name="Waite C.N."/>
            <person name="Davies K.M."/>
            <person name="Grierson E.P."/>
            <person name="Laing W.A."/>
            <person name="Kirk R."/>
            <person name="Chen X."/>
            <person name="Wood M."/>
            <person name="Montefiori M."/>
            <person name="Brummell D.A."/>
            <person name="Schwinn K.E."/>
            <person name="Catanach A."/>
            <person name="Fullerton C."/>
            <person name="Li D."/>
            <person name="Meiyalaghan S."/>
            <person name="Nieuwenhuizen N."/>
            <person name="Read N."/>
            <person name="Prakash R."/>
            <person name="Hunter D."/>
            <person name="Zhang H."/>
            <person name="McKenzie M."/>
            <person name="Knabel M."/>
            <person name="Harris A."/>
            <person name="Allan A.C."/>
            <person name="Gleave A."/>
            <person name="Chen A."/>
            <person name="Janssen B.J."/>
            <person name="Plunkett B."/>
            <person name="Ampomah-Dwamena C."/>
            <person name="Voogd C."/>
            <person name="Leif D."/>
            <person name="Lafferty D."/>
            <person name="Souleyre E.J.F."/>
            <person name="Varkonyi-Gasic E."/>
            <person name="Gambi F."/>
            <person name="Hanley J."/>
            <person name="Yao J.L."/>
            <person name="Cheung J."/>
            <person name="David K.M."/>
            <person name="Warren B."/>
            <person name="Marsh K."/>
            <person name="Snowden K.C."/>
            <person name="Lin-Wang K."/>
            <person name="Brian L."/>
            <person name="Martinez-Sanchez M."/>
            <person name="Wang M."/>
            <person name="Ileperuma N."/>
            <person name="Macnee N."/>
            <person name="Campin R."/>
            <person name="McAtee P."/>
            <person name="Drummond R.S.M."/>
            <person name="Espley R.V."/>
            <person name="Ireland H.S."/>
            <person name="Wu R."/>
            <person name="Atkinson R.G."/>
            <person name="Karunairetnam S."/>
            <person name="Bulley S."/>
            <person name="Chunkath S."/>
            <person name="Hanley Z."/>
            <person name="Storey R."/>
            <person name="Thrimawithana A.H."/>
            <person name="Thomson S."/>
            <person name="David C."/>
            <person name="Testolin R."/>
            <person name="Huang H."/>
            <person name="Hellens R.P."/>
            <person name="Schaffer R.J."/>
        </authorList>
    </citation>
    <scope>NUCLEOTIDE SEQUENCE [LARGE SCALE GENOMIC DNA]</scope>
    <source>
        <strain evidence="8">cv. Red5</strain>
    </source>
</reference>
<dbReference type="SMART" id="SM00273">
    <property type="entry name" value="ENTH"/>
    <property type="match status" value="1"/>
</dbReference>
<dbReference type="PANTHER" id="PTHR22951:SF22">
    <property type="entry name" value="ENTH DOMAIN-CONTAINING PROTEIN"/>
    <property type="match status" value="1"/>
</dbReference>
<dbReference type="InterPro" id="IPR013809">
    <property type="entry name" value="ENTH"/>
</dbReference>
<evidence type="ECO:0000259" key="6">
    <source>
        <dbReference type="PROSITE" id="PS50942"/>
    </source>
</evidence>
<dbReference type="Proteomes" id="UP000241394">
    <property type="component" value="Chromosome LG25"/>
</dbReference>
<dbReference type="FunFam" id="1.20.58.150:FF:000005">
    <property type="entry name" value="putative clathrin assembly protein At2g25430"/>
    <property type="match status" value="1"/>
</dbReference>
<dbReference type="GO" id="GO:0000149">
    <property type="term" value="F:SNARE binding"/>
    <property type="evidence" value="ECO:0007669"/>
    <property type="project" value="TreeGrafter"/>
</dbReference>
<dbReference type="GO" id="GO:0005545">
    <property type="term" value="F:1-phosphatidylinositol binding"/>
    <property type="evidence" value="ECO:0007669"/>
    <property type="project" value="InterPro"/>
</dbReference>
<dbReference type="GO" id="GO:0072583">
    <property type="term" value="P:clathrin-dependent endocytosis"/>
    <property type="evidence" value="ECO:0007669"/>
    <property type="project" value="InterPro"/>
</dbReference>
<dbReference type="InParanoid" id="A0A2R6PGX9"/>
<evidence type="ECO:0000256" key="5">
    <source>
        <dbReference type="SAM" id="MobiDB-lite"/>
    </source>
</evidence>
<dbReference type="SUPFAM" id="SSF89009">
    <property type="entry name" value="GAT-like domain"/>
    <property type="match status" value="1"/>
</dbReference>
<dbReference type="GO" id="GO:0006900">
    <property type="term" value="P:vesicle budding from membrane"/>
    <property type="evidence" value="ECO:0007669"/>
    <property type="project" value="TreeGrafter"/>
</dbReference>
<dbReference type="EMBL" id="NKQK01000025">
    <property type="protein sequence ID" value="PSR91023.1"/>
    <property type="molecule type" value="Genomic_DNA"/>
</dbReference>
<keyword evidence="4" id="KW-0968">Cytoplasmic vesicle</keyword>
<sequence>MQKRFRQAVTAIKEHGSVSYAKIATMGGFCDIDLIIVKATSPDDLPLPERYVHELLKIFSVSPSSFWSFSLGFTRRFGKTQCWRVALKCLVLLHRLLQLLPETSSFRAKLLSTRSNGLMSLYPCHFKDTSSLSSNDYTLFIRSYAQILDEALDCLPIDGYRIEDNEEEEEEEEEEEYENKEVPETLSGKVRVVGQLLEQLPQIQNLIDRVIDSQPTGAAARSFLVQSAMKHIIRDSFMYYISFRKEVVVLLDNLLQMPYRSCVSAFSIYKKAAVQAIELAEFYDWCKSMGLCGSYEYPFIDKIPQIQIQALENFLNGMWQLTDQSSSSTISPQTSTVDSSRCSTEGDSEKQLPRLKMVPSNRWAKFEDNASADKMGKGEEMGPLIQFDQEVNNSVSWEALLEASLSSSYLVTKNNLFFNPNGHVQGYGYVYGHKYRNNSGDGHCEGANGWEMQIYNPYAQNPFYQQHNSSHHSGSFGSSPMYPWGL</sequence>
<organism evidence="7 8">
    <name type="scientific">Actinidia chinensis var. chinensis</name>
    <name type="common">Chinese soft-hair kiwi</name>
    <dbReference type="NCBI Taxonomy" id="1590841"/>
    <lineage>
        <taxon>Eukaryota</taxon>
        <taxon>Viridiplantae</taxon>
        <taxon>Streptophyta</taxon>
        <taxon>Embryophyta</taxon>
        <taxon>Tracheophyta</taxon>
        <taxon>Spermatophyta</taxon>
        <taxon>Magnoliopsida</taxon>
        <taxon>eudicotyledons</taxon>
        <taxon>Gunneridae</taxon>
        <taxon>Pentapetalae</taxon>
        <taxon>asterids</taxon>
        <taxon>Ericales</taxon>
        <taxon>Actinidiaceae</taxon>
        <taxon>Actinidia</taxon>
    </lineage>
</organism>
<dbReference type="GO" id="GO:0030136">
    <property type="term" value="C:clathrin-coated vesicle"/>
    <property type="evidence" value="ECO:0007669"/>
    <property type="project" value="UniProtKB-SubCell"/>
</dbReference>
<accession>A0A2R6PGX9</accession>
<feature type="compositionally biased region" description="Low complexity" evidence="5">
    <location>
        <begin position="326"/>
        <end position="336"/>
    </location>
</feature>
<evidence type="ECO:0000256" key="3">
    <source>
        <dbReference type="ARBA" id="ARBA00023034"/>
    </source>
</evidence>
<evidence type="ECO:0000256" key="2">
    <source>
        <dbReference type="ARBA" id="ARBA00004555"/>
    </source>
</evidence>
<evidence type="ECO:0000256" key="1">
    <source>
        <dbReference type="ARBA" id="ARBA00004132"/>
    </source>
</evidence>
<dbReference type="InterPro" id="IPR011417">
    <property type="entry name" value="ANTH_dom"/>
</dbReference>
<dbReference type="AlphaFoldDB" id="A0A2R6PGX9"/>
<comment type="subcellular location">
    <subcellularLocation>
        <location evidence="1">Cytoplasmic vesicle</location>
        <location evidence="1">Clathrin-coated vesicle</location>
    </subcellularLocation>
    <subcellularLocation>
        <location evidence="2">Golgi apparatus</location>
    </subcellularLocation>
</comment>
<evidence type="ECO:0000313" key="7">
    <source>
        <dbReference type="EMBL" id="PSR91023.1"/>
    </source>
</evidence>
<reference evidence="7 8" key="1">
    <citation type="submission" date="2017-07" db="EMBL/GenBank/DDBJ databases">
        <title>An improved, manually edited Actinidia chinensis var. chinensis (kiwifruit) genome highlights the challenges associated with draft genomes and gene prediction in plants.</title>
        <authorList>
            <person name="Pilkington S."/>
            <person name="Crowhurst R."/>
            <person name="Hilario E."/>
            <person name="Nardozza S."/>
            <person name="Fraser L."/>
            <person name="Peng Y."/>
            <person name="Gunaseelan K."/>
            <person name="Simpson R."/>
            <person name="Tahir J."/>
            <person name="Deroles S."/>
            <person name="Templeton K."/>
            <person name="Luo Z."/>
            <person name="Davy M."/>
            <person name="Cheng C."/>
            <person name="Mcneilage M."/>
            <person name="Scaglione D."/>
            <person name="Liu Y."/>
            <person name="Zhang Q."/>
            <person name="Datson P."/>
            <person name="De Silva N."/>
            <person name="Gardiner S."/>
            <person name="Bassett H."/>
            <person name="Chagne D."/>
            <person name="Mccallum J."/>
            <person name="Dzierzon H."/>
            <person name="Deng C."/>
            <person name="Wang Y.-Y."/>
            <person name="Barron N."/>
            <person name="Manako K."/>
            <person name="Bowen J."/>
            <person name="Foster T."/>
            <person name="Erridge Z."/>
            <person name="Tiffin H."/>
            <person name="Waite C."/>
            <person name="Davies K."/>
            <person name="Grierson E."/>
            <person name="Laing W."/>
            <person name="Kirk R."/>
            <person name="Chen X."/>
            <person name="Wood M."/>
            <person name="Montefiori M."/>
            <person name="Brummell D."/>
            <person name="Schwinn K."/>
            <person name="Catanach A."/>
            <person name="Fullerton C."/>
            <person name="Li D."/>
            <person name="Meiyalaghan S."/>
            <person name="Nieuwenhuizen N."/>
            <person name="Read N."/>
            <person name="Prakash R."/>
            <person name="Hunter D."/>
            <person name="Zhang H."/>
            <person name="Mckenzie M."/>
            <person name="Knabel M."/>
            <person name="Harris A."/>
            <person name="Allan A."/>
            <person name="Chen A."/>
            <person name="Janssen B."/>
            <person name="Plunkett B."/>
            <person name="Dwamena C."/>
            <person name="Voogd C."/>
            <person name="Leif D."/>
            <person name="Lafferty D."/>
            <person name="Souleyre E."/>
            <person name="Varkonyi-Gasic E."/>
            <person name="Gambi F."/>
            <person name="Hanley J."/>
            <person name="Yao J.-L."/>
            <person name="Cheung J."/>
            <person name="David K."/>
            <person name="Warren B."/>
            <person name="Marsh K."/>
            <person name="Snowden K."/>
            <person name="Lin-Wang K."/>
            <person name="Brian L."/>
            <person name="Martinez-Sanchez M."/>
            <person name="Wang M."/>
            <person name="Ileperuma N."/>
            <person name="Macnee N."/>
            <person name="Campin R."/>
            <person name="Mcatee P."/>
            <person name="Drummond R."/>
            <person name="Espley R."/>
            <person name="Ireland H."/>
            <person name="Wu R."/>
            <person name="Atkinson R."/>
            <person name="Karunairetnam S."/>
            <person name="Bulley S."/>
            <person name="Chunkath S."/>
            <person name="Hanley Z."/>
            <person name="Storey R."/>
            <person name="Thrimawithana A."/>
            <person name="Thomson S."/>
            <person name="David C."/>
            <person name="Testolin R."/>
        </authorList>
    </citation>
    <scope>NUCLEOTIDE SEQUENCE [LARGE SCALE GENOMIC DNA]</scope>
    <source>
        <strain evidence="8">cv. Red5</strain>
        <tissue evidence="7">Young leaf</tissue>
    </source>
</reference>